<evidence type="ECO:0000313" key="2">
    <source>
        <dbReference type="Proteomes" id="UP000611796"/>
    </source>
</evidence>
<comment type="caution">
    <text evidence="1">The sequence shown here is derived from an EMBL/GenBank/DDBJ whole genome shotgun (WGS) entry which is preliminary data.</text>
</comment>
<evidence type="ECO:0000313" key="1">
    <source>
        <dbReference type="EMBL" id="MBC6003385.1"/>
    </source>
</evidence>
<dbReference type="RefSeq" id="WP_187005643.1">
    <property type="nucleotide sequence ID" value="NZ_JACRWD010000001.1"/>
</dbReference>
<name>A0ABR7K2Q0_9FIRM</name>
<gene>
    <name evidence="1" type="ORF">H8891_06195</name>
</gene>
<organism evidence="1 2">
    <name type="scientific">Paeniclostridium hominis</name>
    <dbReference type="NCBI Taxonomy" id="2764329"/>
    <lineage>
        <taxon>Bacteria</taxon>
        <taxon>Bacillati</taxon>
        <taxon>Bacillota</taxon>
        <taxon>Clostridia</taxon>
        <taxon>Peptostreptococcales</taxon>
        <taxon>Peptostreptococcaceae</taxon>
        <taxon>Paeniclostridium</taxon>
    </lineage>
</organism>
<protein>
    <submittedName>
        <fullName evidence="1">Uncharacterized protein</fullName>
    </submittedName>
</protein>
<keyword evidence="2" id="KW-1185">Reference proteome</keyword>
<reference evidence="1 2" key="1">
    <citation type="submission" date="2020-08" db="EMBL/GenBank/DDBJ databases">
        <authorList>
            <person name="Liu C."/>
            <person name="Sun Q."/>
        </authorList>
    </citation>
    <scope>NUCLEOTIDE SEQUENCE [LARGE SCALE GENOMIC DNA]</scope>
    <source>
        <strain evidence="1 2">NSJ-45</strain>
    </source>
</reference>
<accession>A0ABR7K2Q0</accession>
<dbReference type="Proteomes" id="UP000611796">
    <property type="component" value="Unassembled WGS sequence"/>
</dbReference>
<proteinExistence type="predicted"/>
<sequence>MRIFDFKQADWLIKNGCRVIGAGKGKKDGQKYILFDSDDYFKSMFKKYKENLCKNN</sequence>
<dbReference type="EMBL" id="JACRWD010000001">
    <property type="protein sequence ID" value="MBC6003385.1"/>
    <property type="molecule type" value="Genomic_DNA"/>
</dbReference>